<dbReference type="EMBL" id="JBBAYM010000768">
    <property type="protein sequence ID" value="MEI5617545.1"/>
    <property type="molecule type" value="Genomic_DNA"/>
</dbReference>
<keyword evidence="2" id="KW-1185">Reference proteome</keyword>
<comment type="caution">
    <text evidence="1">The sequence shown here is derived from an EMBL/GenBank/DDBJ whole genome shotgun (WGS) entry which is preliminary data.</text>
</comment>
<dbReference type="Proteomes" id="UP001365781">
    <property type="component" value="Unassembled WGS sequence"/>
</dbReference>
<organism evidence="1 2">
    <name type="scientific">Streptomyces brasiliscabiei</name>
    <dbReference type="NCBI Taxonomy" id="2736302"/>
    <lineage>
        <taxon>Bacteria</taxon>
        <taxon>Bacillati</taxon>
        <taxon>Actinomycetota</taxon>
        <taxon>Actinomycetes</taxon>
        <taxon>Kitasatosporales</taxon>
        <taxon>Streptomycetaceae</taxon>
        <taxon>Streptomyces</taxon>
    </lineage>
</organism>
<feature type="non-terminal residue" evidence="1">
    <location>
        <position position="1"/>
    </location>
</feature>
<reference evidence="1 2" key="1">
    <citation type="submission" date="2024-03" db="EMBL/GenBank/DDBJ databases">
        <title>First Report of Pectobacterium brasiliscabiei causing potato scab in china.</title>
        <authorList>
            <person name="Handique U."/>
        </authorList>
    </citation>
    <scope>NUCLEOTIDE SEQUENCE [LARGE SCALE GENOMIC DNA]</scope>
    <source>
        <strain evidence="1 2">ZRIMU1503</strain>
    </source>
</reference>
<gene>
    <name evidence="1" type="ORF">WB403_51525</name>
</gene>
<protein>
    <submittedName>
        <fullName evidence="1">Uncharacterized protein</fullName>
    </submittedName>
</protein>
<proteinExistence type="predicted"/>
<accession>A0ABU8GYK3</accession>
<evidence type="ECO:0000313" key="1">
    <source>
        <dbReference type="EMBL" id="MEI5617545.1"/>
    </source>
</evidence>
<sequence>ETILQAISKRQITVTDLITERVALIDYLSIYNNLGKGSIASILEYTPDQVQEARSIEVVSKTWQGNGKGIIGIIGAGNFT</sequence>
<name>A0ABU8GYK3_9ACTN</name>
<feature type="non-terminal residue" evidence="1">
    <location>
        <position position="80"/>
    </location>
</feature>
<dbReference type="RefSeq" id="WP_336559379.1">
    <property type="nucleotide sequence ID" value="NZ_JBBAYM010000768.1"/>
</dbReference>
<evidence type="ECO:0000313" key="2">
    <source>
        <dbReference type="Proteomes" id="UP001365781"/>
    </source>
</evidence>